<feature type="signal peptide" evidence="1">
    <location>
        <begin position="1"/>
        <end position="18"/>
    </location>
</feature>
<evidence type="ECO:0000313" key="2">
    <source>
        <dbReference type="EMBL" id="KAK8722730.1"/>
    </source>
</evidence>
<dbReference type="AlphaFoldDB" id="A0AAW0W0T0"/>
<keyword evidence="3" id="KW-1185">Reference proteome</keyword>
<feature type="chain" id="PRO_5043889397" evidence="1">
    <location>
        <begin position="19"/>
        <end position="222"/>
    </location>
</feature>
<keyword evidence="1" id="KW-0732">Signal</keyword>
<comment type="caution">
    <text evidence="2">The sequence shown here is derived from an EMBL/GenBank/DDBJ whole genome shotgun (WGS) entry which is preliminary data.</text>
</comment>
<reference evidence="2 3" key="1">
    <citation type="journal article" date="2024" name="BMC Genomics">
        <title>Genome assembly of redclaw crayfish (Cherax quadricarinatus) provides insights into its immune adaptation and hypoxia tolerance.</title>
        <authorList>
            <person name="Liu Z."/>
            <person name="Zheng J."/>
            <person name="Li H."/>
            <person name="Fang K."/>
            <person name="Wang S."/>
            <person name="He J."/>
            <person name="Zhou D."/>
            <person name="Weng S."/>
            <person name="Chi M."/>
            <person name="Gu Z."/>
            <person name="He J."/>
            <person name="Li F."/>
            <person name="Wang M."/>
        </authorList>
    </citation>
    <scope>NUCLEOTIDE SEQUENCE [LARGE SCALE GENOMIC DNA]</scope>
    <source>
        <strain evidence="2">ZL_2023a</strain>
    </source>
</reference>
<organism evidence="2 3">
    <name type="scientific">Cherax quadricarinatus</name>
    <name type="common">Australian red claw crayfish</name>
    <dbReference type="NCBI Taxonomy" id="27406"/>
    <lineage>
        <taxon>Eukaryota</taxon>
        <taxon>Metazoa</taxon>
        <taxon>Ecdysozoa</taxon>
        <taxon>Arthropoda</taxon>
        <taxon>Crustacea</taxon>
        <taxon>Multicrustacea</taxon>
        <taxon>Malacostraca</taxon>
        <taxon>Eumalacostraca</taxon>
        <taxon>Eucarida</taxon>
        <taxon>Decapoda</taxon>
        <taxon>Pleocyemata</taxon>
        <taxon>Astacidea</taxon>
        <taxon>Parastacoidea</taxon>
        <taxon>Parastacidae</taxon>
        <taxon>Cherax</taxon>
    </lineage>
</organism>
<accession>A0AAW0W0T0</accession>
<feature type="non-terminal residue" evidence="2">
    <location>
        <position position="222"/>
    </location>
</feature>
<dbReference type="EMBL" id="JARKIK010000094">
    <property type="protein sequence ID" value="KAK8722730.1"/>
    <property type="molecule type" value="Genomic_DNA"/>
</dbReference>
<proteinExistence type="predicted"/>
<gene>
    <name evidence="2" type="ORF">OTU49_012192</name>
</gene>
<evidence type="ECO:0000313" key="3">
    <source>
        <dbReference type="Proteomes" id="UP001445076"/>
    </source>
</evidence>
<protein>
    <submittedName>
        <fullName evidence="2">Uncharacterized protein</fullName>
    </submittedName>
</protein>
<sequence>MDNKLMYLILTLSTLTKATTTDDHRLTSLTHTTTTWTTQHPHAKSLQHRVADDLRPTCHQLPCETRNTSWTLDIPAIISLASPYMFNFTLNESSWCPRLVFLDDKNNDKACVDMTLQRGTILLQAKYKCDGYVDESKTVPFAMYYTTKWLHFQVVLSDGCLKISSQFWKDVVKLRLCEVLATRVRVYNVNFFGYSSLAHYKDINLLTHMQQLLLINSSVVAA</sequence>
<evidence type="ECO:0000256" key="1">
    <source>
        <dbReference type="SAM" id="SignalP"/>
    </source>
</evidence>
<name>A0AAW0W0T0_CHEQU</name>
<dbReference type="Proteomes" id="UP001445076">
    <property type="component" value="Unassembled WGS sequence"/>
</dbReference>